<gene>
    <name evidence="2" type="ORF">EH55_06645</name>
</gene>
<feature type="transmembrane region" description="Helical" evidence="1">
    <location>
        <begin position="36"/>
        <end position="58"/>
    </location>
</feature>
<keyword evidence="1" id="KW-0472">Membrane</keyword>
<feature type="transmembrane region" description="Helical" evidence="1">
    <location>
        <begin position="271"/>
        <end position="295"/>
    </location>
</feature>
<evidence type="ECO:0008006" key="4">
    <source>
        <dbReference type="Google" id="ProtNLM"/>
    </source>
</evidence>
<feature type="transmembrane region" description="Helical" evidence="1">
    <location>
        <begin position="90"/>
        <end position="114"/>
    </location>
</feature>
<evidence type="ECO:0000256" key="1">
    <source>
        <dbReference type="SAM" id="Phobius"/>
    </source>
</evidence>
<evidence type="ECO:0000313" key="2">
    <source>
        <dbReference type="EMBL" id="KEJ92053.1"/>
    </source>
</evidence>
<keyword evidence="1" id="KW-1133">Transmembrane helix</keyword>
<feature type="transmembrane region" description="Helical" evidence="1">
    <location>
        <begin position="227"/>
        <end position="251"/>
    </location>
</feature>
<dbReference type="GeneID" id="90983942"/>
<accession>A0A073INZ3</accession>
<dbReference type="eggNOG" id="COG3949">
    <property type="taxonomic scope" value="Bacteria"/>
</dbReference>
<keyword evidence="3" id="KW-1185">Reference proteome</keyword>
<evidence type="ECO:0000313" key="3">
    <source>
        <dbReference type="Proteomes" id="UP000027665"/>
    </source>
</evidence>
<organism evidence="2 3">
    <name type="scientific">Synergistes jonesii</name>
    <dbReference type="NCBI Taxonomy" id="2754"/>
    <lineage>
        <taxon>Bacteria</taxon>
        <taxon>Thermotogati</taxon>
        <taxon>Synergistota</taxon>
        <taxon>Synergistia</taxon>
        <taxon>Synergistales</taxon>
        <taxon>Synergistaceae</taxon>
        <taxon>Synergistes</taxon>
    </lineage>
</organism>
<name>A0A073INZ3_9BACT</name>
<dbReference type="STRING" id="2754.EH55_06645"/>
<dbReference type="AlphaFoldDB" id="A0A073INZ3"/>
<keyword evidence="1" id="KW-0812">Transmembrane</keyword>
<dbReference type="OrthoDB" id="4424890at2"/>
<dbReference type="InterPro" id="IPR038728">
    <property type="entry name" value="YkvI-like"/>
</dbReference>
<dbReference type="RefSeq" id="WP_037976806.1">
    <property type="nucleotide sequence ID" value="NZ_CAMETI010000053.1"/>
</dbReference>
<dbReference type="EMBL" id="JMKI01000036">
    <property type="protein sequence ID" value="KEJ92053.1"/>
    <property type="molecule type" value="Genomic_DNA"/>
</dbReference>
<reference evidence="2 3" key="1">
    <citation type="submission" date="2014-04" db="EMBL/GenBank/DDBJ databases">
        <title>Draft Genome Sequence of Synergistes jonesii.</title>
        <authorList>
            <person name="Coil D.A."/>
            <person name="Eisen J.A."/>
            <person name="Holland-Moritz H.E."/>
        </authorList>
    </citation>
    <scope>NUCLEOTIDE SEQUENCE [LARGE SCALE GENOMIC DNA]</scope>
    <source>
        <strain evidence="2 3">78-1</strain>
    </source>
</reference>
<sequence length="371" mass="40927">MTDQEISWKRVLVIAGSVVAYYMGAGYATGQEMLQYFAAYGLISLVSCVIYFIFFWYLNDNFMVAGHQGHFENGMQQVCRHFCGKYVGSFYDWFATIFCYLCFVVMCSGGGAVLWQQYGLPTWVGVLLIAVTGVATVVFGLGKMVDVIGRMGPVLILLCIAGAVLGIVFADTGISRGSELAPTLDIMKAAPTWWQAIISDIGFAIMWMVAFFAGIGRQEKNFKNARYGALLGIFMVSLAFGIVSLAEIANIEMIRNSQVPLLLIIDNVSPLAATVYSVVVFLGVYTTACPLLWTGVNRMAEEKTQKYRWLTVILGVAGFFIAVALPFNRLVNIVYVINGYVGFIFVVFVVARNVRDYRARKAAEADTYEAV</sequence>
<feature type="transmembrane region" description="Helical" evidence="1">
    <location>
        <begin position="333"/>
        <end position="351"/>
    </location>
</feature>
<dbReference type="PATRIC" id="fig|2754.20.peg.2014"/>
<dbReference type="Proteomes" id="UP000027665">
    <property type="component" value="Unassembled WGS sequence"/>
</dbReference>
<feature type="transmembrane region" description="Helical" evidence="1">
    <location>
        <begin position="307"/>
        <end position="327"/>
    </location>
</feature>
<feature type="transmembrane region" description="Helical" evidence="1">
    <location>
        <begin position="120"/>
        <end position="142"/>
    </location>
</feature>
<feature type="transmembrane region" description="Helical" evidence="1">
    <location>
        <begin position="154"/>
        <end position="174"/>
    </location>
</feature>
<protein>
    <recommendedName>
        <fullName evidence="4">Beta-carotene 15,15'-monooxygenase</fullName>
    </recommendedName>
</protein>
<feature type="transmembrane region" description="Helical" evidence="1">
    <location>
        <begin position="12"/>
        <end position="30"/>
    </location>
</feature>
<dbReference type="PANTHER" id="PTHR37814:SF1">
    <property type="entry name" value="MEMBRANE PROTEIN"/>
    <property type="match status" value="1"/>
</dbReference>
<proteinExistence type="predicted"/>
<dbReference type="PANTHER" id="PTHR37814">
    <property type="entry name" value="CONSERVED MEMBRANE PROTEIN"/>
    <property type="match status" value="1"/>
</dbReference>
<comment type="caution">
    <text evidence="2">The sequence shown here is derived from an EMBL/GenBank/DDBJ whole genome shotgun (WGS) entry which is preliminary data.</text>
</comment>
<feature type="transmembrane region" description="Helical" evidence="1">
    <location>
        <begin position="194"/>
        <end position="215"/>
    </location>
</feature>